<evidence type="ECO:0000313" key="1">
    <source>
        <dbReference type="EMBL" id="JAH67164.1"/>
    </source>
</evidence>
<organism evidence="1">
    <name type="scientific">Anguilla anguilla</name>
    <name type="common">European freshwater eel</name>
    <name type="synonym">Muraena anguilla</name>
    <dbReference type="NCBI Taxonomy" id="7936"/>
    <lineage>
        <taxon>Eukaryota</taxon>
        <taxon>Metazoa</taxon>
        <taxon>Chordata</taxon>
        <taxon>Craniata</taxon>
        <taxon>Vertebrata</taxon>
        <taxon>Euteleostomi</taxon>
        <taxon>Actinopterygii</taxon>
        <taxon>Neopterygii</taxon>
        <taxon>Teleostei</taxon>
        <taxon>Anguilliformes</taxon>
        <taxon>Anguillidae</taxon>
        <taxon>Anguilla</taxon>
    </lineage>
</organism>
<protein>
    <submittedName>
        <fullName evidence="1">Uncharacterized protein</fullName>
    </submittedName>
</protein>
<dbReference type="AlphaFoldDB" id="A0A0E9UMS5"/>
<name>A0A0E9UMS5_ANGAN</name>
<reference evidence="1" key="2">
    <citation type="journal article" date="2015" name="Fish Shellfish Immunol.">
        <title>Early steps in the European eel (Anguilla anguilla)-Vibrio vulnificus interaction in the gills: Role of the RtxA13 toxin.</title>
        <authorList>
            <person name="Callol A."/>
            <person name="Pajuelo D."/>
            <person name="Ebbesson L."/>
            <person name="Teles M."/>
            <person name="MacKenzie S."/>
            <person name="Amaro C."/>
        </authorList>
    </citation>
    <scope>NUCLEOTIDE SEQUENCE</scope>
</reference>
<proteinExistence type="predicted"/>
<accession>A0A0E9UMS5</accession>
<reference evidence="1" key="1">
    <citation type="submission" date="2014-11" db="EMBL/GenBank/DDBJ databases">
        <authorList>
            <person name="Amaro Gonzalez C."/>
        </authorList>
    </citation>
    <scope>NUCLEOTIDE SEQUENCE</scope>
</reference>
<dbReference type="EMBL" id="GBXM01041413">
    <property type="protein sequence ID" value="JAH67164.1"/>
    <property type="molecule type" value="Transcribed_RNA"/>
</dbReference>
<sequence length="56" mass="6497">MLNPHSSLLYQLELYLPRNLARQYKLTAKPQPKMTAEVIIIDCYTVSIVFCPKQNT</sequence>